<evidence type="ECO:0000313" key="1">
    <source>
        <dbReference type="EMBL" id="MBS3651179.1"/>
    </source>
</evidence>
<evidence type="ECO:0000313" key="2">
    <source>
        <dbReference type="Proteomes" id="UP000680348"/>
    </source>
</evidence>
<dbReference type="Pfam" id="PF00574">
    <property type="entry name" value="CLP_protease"/>
    <property type="match status" value="1"/>
</dbReference>
<name>A0A942DZZ1_9HYPH</name>
<keyword evidence="1" id="KW-0378">Hydrolase</keyword>
<dbReference type="RefSeq" id="WP_188256725.1">
    <property type="nucleotide sequence ID" value="NZ_JABVCF010000012.1"/>
</dbReference>
<dbReference type="Proteomes" id="UP000680348">
    <property type="component" value="Unassembled WGS sequence"/>
</dbReference>
<keyword evidence="2" id="KW-1185">Reference proteome</keyword>
<keyword evidence="1" id="KW-0645">Protease</keyword>
<dbReference type="AlphaFoldDB" id="A0A942DZZ1"/>
<dbReference type="Gene3D" id="3.90.226.10">
    <property type="entry name" value="2-enoyl-CoA Hydratase, Chain A, domain 1"/>
    <property type="match status" value="1"/>
</dbReference>
<comment type="caution">
    <text evidence="1">The sequence shown here is derived from an EMBL/GenBank/DDBJ whole genome shotgun (WGS) entry which is preliminary data.</text>
</comment>
<reference evidence="1" key="1">
    <citation type="submission" date="2021-04" db="EMBL/GenBank/DDBJ databases">
        <title>Pseudaminobacter soli sp. nov., isolated from paddy soil contaminated by heavy metals.</title>
        <authorList>
            <person name="Zhang K."/>
        </authorList>
    </citation>
    <scope>NUCLEOTIDE SEQUENCE</scope>
    <source>
        <strain evidence="1">19-2017</strain>
    </source>
</reference>
<dbReference type="EMBL" id="JAGWCR010000012">
    <property type="protein sequence ID" value="MBS3651179.1"/>
    <property type="molecule type" value="Genomic_DNA"/>
</dbReference>
<gene>
    <name evidence="1" type="ORF">KEU06_21430</name>
</gene>
<dbReference type="InterPro" id="IPR023562">
    <property type="entry name" value="ClpP/TepA"/>
</dbReference>
<protein>
    <submittedName>
        <fullName evidence="1">ATP-dependent Clp protease proteolytic subunit</fullName>
    </submittedName>
</protein>
<dbReference type="GO" id="GO:0008233">
    <property type="term" value="F:peptidase activity"/>
    <property type="evidence" value="ECO:0007669"/>
    <property type="project" value="UniProtKB-KW"/>
</dbReference>
<proteinExistence type="predicted"/>
<dbReference type="InterPro" id="IPR029045">
    <property type="entry name" value="ClpP/crotonase-like_dom_sf"/>
</dbReference>
<organism evidence="1 2">
    <name type="scientific">Pseudaminobacter soli</name>
    <name type="common">ex Zhang et al. 2022</name>
    <dbReference type="NCBI Taxonomy" id="2831468"/>
    <lineage>
        <taxon>Bacteria</taxon>
        <taxon>Pseudomonadati</taxon>
        <taxon>Pseudomonadota</taxon>
        <taxon>Alphaproteobacteria</taxon>
        <taxon>Hyphomicrobiales</taxon>
        <taxon>Phyllobacteriaceae</taxon>
        <taxon>Pseudaminobacter</taxon>
    </lineage>
</organism>
<dbReference type="GO" id="GO:0006508">
    <property type="term" value="P:proteolysis"/>
    <property type="evidence" value="ECO:0007669"/>
    <property type="project" value="UniProtKB-KW"/>
</dbReference>
<sequence>MLANSELLFRPNVRIYGPIDDRAVLDALDQINAVLDGEQDLVIELNTRGGDADAARRIALEIKLFRERSGRNAYCVGKTVVYSAGVTILAAVSKRFRFLARDAVLLIHERRLEDSIALNGPIKACIQIVREQLSMLETAEKLELQGFAEFAEGSKLSAEDLYRRATESCYLFSEEAVELGLVAGILE</sequence>
<dbReference type="SUPFAM" id="SSF52096">
    <property type="entry name" value="ClpP/crotonase"/>
    <property type="match status" value="1"/>
</dbReference>
<accession>A0A942DZZ1</accession>